<organism evidence="2 3">
    <name type="scientific">Limnobacter litoralis</name>
    <dbReference type="NCBI Taxonomy" id="481366"/>
    <lineage>
        <taxon>Bacteria</taxon>
        <taxon>Pseudomonadati</taxon>
        <taxon>Pseudomonadota</taxon>
        <taxon>Betaproteobacteria</taxon>
        <taxon>Burkholderiales</taxon>
        <taxon>Burkholderiaceae</taxon>
        <taxon>Limnobacter</taxon>
    </lineage>
</organism>
<dbReference type="GO" id="GO:0016787">
    <property type="term" value="F:hydrolase activity"/>
    <property type="evidence" value="ECO:0007669"/>
    <property type="project" value="UniProtKB-KW"/>
</dbReference>
<dbReference type="PANTHER" id="PTHR39456">
    <property type="entry name" value="METAL-DEPENDENT HYDROLASE"/>
    <property type="match status" value="1"/>
</dbReference>
<comment type="caution">
    <text evidence="2">The sequence shown here is derived from an EMBL/GenBank/DDBJ whole genome shotgun (WGS) entry which is preliminary data.</text>
</comment>
<name>A0ABQ5YTP0_9BURK</name>
<dbReference type="PIRSF" id="PIRSF007580">
    <property type="entry name" value="UCP07580"/>
    <property type="match status" value="1"/>
</dbReference>
<evidence type="ECO:0000313" key="3">
    <source>
        <dbReference type="Proteomes" id="UP001156664"/>
    </source>
</evidence>
<gene>
    <name evidence="2" type="ORF">GCM10007875_18500</name>
</gene>
<keyword evidence="2" id="KW-0378">Hydrolase</keyword>
<proteinExistence type="predicted"/>
<dbReference type="Pfam" id="PF10118">
    <property type="entry name" value="Metal_hydrol"/>
    <property type="match status" value="1"/>
</dbReference>
<feature type="region of interest" description="Disordered" evidence="1">
    <location>
        <begin position="1"/>
        <end position="20"/>
    </location>
</feature>
<dbReference type="Proteomes" id="UP001156664">
    <property type="component" value="Unassembled WGS sequence"/>
</dbReference>
<protein>
    <submittedName>
        <fullName evidence="2">Metal-dependent hydrolase</fullName>
    </submittedName>
</protein>
<reference evidence="3" key="1">
    <citation type="journal article" date="2019" name="Int. J. Syst. Evol. Microbiol.">
        <title>The Global Catalogue of Microorganisms (GCM) 10K type strain sequencing project: providing services to taxonomists for standard genome sequencing and annotation.</title>
        <authorList>
            <consortium name="The Broad Institute Genomics Platform"/>
            <consortium name="The Broad Institute Genome Sequencing Center for Infectious Disease"/>
            <person name="Wu L."/>
            <person name="Ma J."/>
        </authorList>
    </citation>
    <scope>NUCLEOTIDE SEQUENCE [LARGE SCALE GENOMIC DNA]</scope>
    <source>
        <strain evidence="3">NBRC 105857</strain>
    </source>
</reference>
<dbReference type="PANTHER" id="PTHR39456:SF1">
    <property type="entry name" value="METAL-DEPENDENT HYDROLASE"/>
    <property type="match status" value="1"/>
</dbReference>
<dbReference type="EMBL" id="BSOJ01000018">
    <property type="protein sequence ID" value="GLR26760.1"/>
    <property type="molecule type" value="Genomic_DNA"/>
</dbReference>
<keyword evidence="3" id="KW-1185">Reference proteome</keyword>
<evidence type="ECO:0000256" key="1">
    <source>
        <dbReference type="SAM" id="MobiDB-lite"/>
    </source>
</evidence>
<accession>A0ABQ5YTP0</accession>
<evidence type="ECO:0000313" key="2">
    <source>
        <dbReference type="EMBL" id="GLR26760.1"/>
    </source>
</evidence>
<sequence>MTTLLDKLGRTTKRPASRTDTALEQRKVQFDWEHTELDWIPGEPFASHFINEINMILPAGEFWFCRLYNKALPMITDAKLKEDVRGFIKQEAMHARGHSDAISNYLEERGINSSRNQAVMNFLFEQVLADSPFGKPVPKWFEKRWLLLRLGLVATIEHMTCVLGKYALENDQWDKAGADAMLLDLIRWHGAEEIEHRNVAFDLYQHLGGDYLSRYYLAAIVVPMIFGLWVDGAAHVMGQDPRFAAKKPSVFKPWVWLQWQKTAKKGLLPKPLWLALSNLSYFGPWYNPAKEGSTEQAQAYLKRSPAAQAARSIADTLARAV</sequence>
<dbReference type="RefSeq" id="WP_284281426.1">
    <property type="nucleotide sequence ID" value="NZ_BSOJ01000018.1"/>
</dbReference>
<dbReference type="InterPro" id="IPR016516">
    <property type="entry name" value="UCP07580"/>
</dbReference>